<keyword evidence="4" id="KW-0808">Transferase</keyword>
<dbReference type="Pfam" id="PF00266">
    <property type="entry name" value="Aminotran_5"/>
    <property type="match status" value="1"/>
</dbReference>
<reference evidence="12" key="1">
    <citation type="submission" date="2020-08" db="EMBL/GenBank/DDBJ databases">
        <title>Genome public.</title>
        <authorList>
            <person name="Liu C."/>
            <person name="Sun Q."/>
        </authorList>
    </citation>
    <scope>NUCLEOTIDE SEQUENCE</scope>
    <source>
        <strain evidence="12">BX1005</strain>
    </source>
</reference>
<dbReference type="PROSITE" id="PS00595">
    <property type="entry name" value="AA_TRANSFER_CLASS_5"/>
    <property type="match status" value="1"/>
</dbReference>
<keyword evidence="5" id="KW-0479">Metal-binding</keyword>
<dbReference type="GO" id="GO:0031071">
    <property type="term" value="F:cysteine desulfurase activity"/>
    <property type="evidence" value="ECO:0007669"/>
    <property type="project" value="UniProtKB-EC"/>
</dbReference>
<evidence type="ECO:0000313" key="13">
    <source>
        <dbReference type="Proteomes" id="UP000606720"/>
    </source>
</evidence>
<evidence type="ECO:0000259" key="11">
    <source>
        <dbReference type="Pfam" id="PF00266"/>
    </source>
</evidence>
<dbReference type="PIRSF" id="PIRSF005572">
    <property type="entry name" value="NifS"/>
    <property type="match status" value="1"/>
</dbReference>
<dbReference type="PANTHER" id="PTHR11601">
    <property type="entry name" value="CYSTEINE DESULFURYLASE FAMILY MEMBER"/>
    <property type="match status" value="1"/>
</dbReference>
<evidence type="ECO:0000256" key="1">
    <source>
        <dbReference type="ARBA" id="ARBA00001933"/>
    </source>
</evidence>
<comment type="similarity">
    <text evidence="2">Belongs to the class-V pyridoxal-phosphate-dependent aminotransferase family. NifS/IscS subfamily.</text>
</comment>
<evidence type="ECO:0000256" key="8">
    <source>
        <dbReference type="ARBA" id="ARBA00023014"/>
    </source>
</evidence>
<organism evidence="12 13">
    <name type="scientific">Roseburia zhanii</name>
    <dbReference type="NCBI Taxonomy" id="2763064"/>
    <lineage>
        <taxon>Bacteria</taxon>
        <taxon>Bacillati</taxon>
        <taxon>Bacillota</taxon>
        <taxon>Clostridia</taxon>
        <taxon>Lachnospirales</taxon>
        <taxon>Lachnospiraceae</taxon>
        <taxon>Roseburia</taxon>
    </lineage>
</organism>
<dbReference type="SUPFAM" id="SSF53383">
    <property type="entry name" value="PLP-dependent transferases"/>
    <property type="match status" value="1"/>
</dbReference>
<evidence type="ECO:0000313" key="12">
    <source>
        <dbReference type="EMBL" id="MBC5715040.1"/>
    </source>
</evidence>
<dbReference type="Gene3D" id="3.40.640.10">
    <property type="entry name" value="Type I PLP-dependent aspartate aminotransferase-like (Major domain)"/>
    <property type="match status" value="1"/>
</dbReference>
<dbReference type="Gene3D" id="1.10.260.50">
    <property type="match status" value="1"/>
</dbReference>
<comment type="catalytic activity">
    <reaction evidence="9">
        <text>(sulfur carrier)-H + L-cysteine = (sulfur carrier)-SH + L-alanine</text>
        <dbReference type="Rhea" id="RHEA:43892"/>
        <dbReference type="Rhea" id="RHEA-COMP:14737"/>
        <dbReference type="Rhea" id="RHEA-COMP:14739"/>
        <dbReference type="ChEBI" id="CHEBI:29917"/>
        <dbReference type="ChEBI" id="CHEBI:35235"/>
        <dbReference type="ChEBI" id="CHEBI:57972"/>
        <dbReference type="ChEBI" id="CHEBI:64428"/>
        <dbReference type="EC" id="2.8.1.7"/>
    </reaction>
</comment>
<protein>
    <recommendedName>
        <fullName evidence="3">cysteine desulfurase</fullName>
        <ecNumber evidence="3">2.8.1.7</ecNumber>
    </recommendedName>
</protein>
<evidence type="ECO:0000256" key="5">
    <source>
        <dbReference type="ARBA" id="ARBA00022723"/>
    </source>
</evidence>
<keyword evidence="7" id="KW-0408">Iron</keyword>
<dbReference type="EMBL" id="JACOPH010000013">
    <property type="protein sequence ID" value="MBC5715040.1"/>
    <property type="molecule type" value="Genomic_DNA"/>
</dbReference>
<evidence type="ECO:0000256" key="3">
    <source>
        <dbReference type="ARBA" id="ARBA00012239"/>
    </source>
</evidence>
<evidence type="ECO:0000256" key="9">
    <source>
        <dbReference type="ARBA" id="ARBA00050776"/>
    </source>
</evidence>
<comment type="caution">
    <text evidence="12">The sequence shown here is derived from an EMBL/GenBank/DDBJ whole genome shotgun (WGS) entry which is preliminary data.</text>
</comment>
<dbReference type="Proteomes" id="UP000606720">
    <property type="component" value="Unassembled WGS sequence"/>
</dbReference>
<evidence type="ECO:0000256" key="4">
    <source>
        <dbReference type="ARBA" id="ARBA00022679"/>
    </source>
</evidence>
<dbReference type="Gene3D" id="3.90.1150.10">
    <property type="entry name" value="Aspartate Aminotransferase, domain 1"/>
    <property type="match status" value="1"/>
</dbReference>
<name>A0A923LQ19_9FIRM</name>
<keyword evidence="13" id="KW-1185">Reference proteome</keyword>
<evidence type="ECO:0000256" key="6">
    <source>
        <dbReference type="ARBA" id="ARBA00022898"/>
    </source>
</evidence>
<proteinExistence type="inferred from homology"/>
<dbReference type="PANTHER" id="PTHR11601:SF34">
    <property type="entry name" value="CYSTEINE DESULFURASE"/>
    <property type="match status" value="1"/>
</dbReference>
<keyword evidence="8" id="KW-0411">Iron-sulfur</keyword>
<dbReference type="InterPro" id="IPR015421">
    <property type="entry name" value="PyrdxlP-dep_Trfase_major"/>
</dbReference>
<comment type="cofactor">
    <cofactor evidence="1 10">
        <name>pyridoxal 5'-phosphate</name>
        <dbReference type="ChEBI" id="CHEBI:597326"/>
    </cofactor>
</comment>
<dbReference type="InterPro" id="IPR015422">
    <property type="entry name" value="PyrdxlP-dep_Trfase_small"/>
</dbReference>
<dbReference type="InterPro" id="IPR015424">
    <property type="entry name" value="PyrdxlP-dep_Trfase"/>
</dbReference>
<dbReference type="RefSeq" id="WP_186867577.1">
    <property type="nucleotide sequence ID" value="NZ_JACOPH010000013.1"/>
</dbReference>
<evidence type="ECO:0000256" key="2">
    <source>
        <dbReference type="ARBA" id="ARBA00006490"/>
    </source>
</evidence>
<feature type="domain" description="Aminotransferase class V" evidence="11">
    <location>
        <begin position="5"/>
        <end position="370"/>
    </location>
</feature>
<dbReference type="InterPro" id="IPR020578">
    <property type="entry name" value="Aminotrans_V_PyrdxlP_BS"/>
</dbReference>
<keyword evidence="6" id="KW-0663">Pyridoxal phosphate</keyword>
<dbReference type="GO" id="GO:0046872">
    <property type="term" value="F:metal ion binding"/>
    <property type="evidence" value="ECO:0007669"/>
    <property type="project" value="UniProtKB-KW"/>
</dbReference>
<accession>A0A923LQ19</accession>
<dbReference type="InterPro" id="IPR016454">
    <property type="entry name" value="Cysteine_dSase"/>
</dbReference>
<dbReference type="EC" id="2.8.1.7" evidence="3"/>
<gene>
    <name evidence="12" type="ORF">H8S17_12670</name>
</gene>
<evidence type="ECO:0000256" key="7">
    <source>
        <dbReference type="ARBA" id="ARBA00023004"/>
    </source>
</evidence>
<dbReference type="InterPro" id="IPR000192">
    <property type="entry name" value="Aminotrans_V_dom"/>
</dbReference>
<dbReference type="FunFam" id="3.40.640.10:FF:000084">
    <property type="entry name" value="IscS-like cysteine desulfurase"/>
    <property type="match status" value="1"/>
</dbReference>
<sequence length="383" mass="42401">MSKMIYLDHAATTKTLPEVAEAMEPYQDIFYGNPSTIYEFGEKSKVAIEHARSVIAKTIHAKPEEIFFTSGGSESDNWALKEAVHLYERTHQGEKGYILTTPVEHHAILHTCRELEEMGCKISYLPVDESGRVIVGEAETYMSEHTALVSVMYANNEIGTIEPVKELGYIAGKRHLLFHTDAVQAYGHIPIHVQHDHIDMLSASAHKFGGPKGVGFLYIRSDIDLPSFIQGGAQESNHRAGTENVPGIVGMGKAAELAHMRMQMENRKIKYLRDYLMHRILNEIPDVIVTGNRKFRLSNNASFCFKGITGEAAAILLDTQGICVSSGSACSTGSAESSHVLTAIGVEEDWADGALRFTLGAENTKEEIEYTIERLKMVISDMR</sequence>
<evidence type="ECO:0000256" key="10">
    <source>
        <dbReference type="RuleBase" id="RU004504"/>
    </source>
</evidence>
<dbReference type="GO" id="GO:0051536">
    <property type="term" value="F:iron-sulfur cluster binding"/>
    <property type="evidence" value="ECO:0007669"/>
    <property type="project" value="UniProtKB-KW"/>
</dbReference>
<dbReference type="AlphaFoldDB" id="A0A923LQ19"/>